<dbReference type="PANTHER" id="PTHR33472:SF28">
    <property type="entry name" value="BROMO AND FHA DOMAIN-CONTAINING PROTEIN DDB_G0267958"/>
    <property type="match status" value="1"/>
</dbReference>
<dbReference type="Proteomes" id="UP001165080">
    <property type="component" value="Unassembled WGS sequence"/>
</dbReference>
<accession>A0A9W6F8P1</accession>
<dbReference type="PRINTS" id="PR01217">
    <property type="entry name" value="PRICHEXTENSN"/>
</dbReference>
<protein>
    <recommendedName>
        <fullName evidence="2">Peptidase M11 gametolysin domain-containing protein</fullName>
    </recommendedName>
</protein>
<dbReference type="InterPro" id="IPR008752">
    <property type="entry name" value="Peptidase_M11"/>
</dbReference>
<evidence type="ECO:0000256" key="1">
    <source>
        <dbReference type="SAM" id="MobiDB-lite"/>
    </source>
</evidence>
<gene>
    <name evidence="3" type="primary">PLEST009830</name>
    <name evidence="3" type="ORF">PLESTB_001626000</name>
</gene>
<dbReference type="Pfam" id="PF05548">
    <property type="entry name" value="Peptidase_M11"/>
    <property type="match status" value="1"/>
</dbReference>
<evidence type="ECO:0000259" key="2">
    <source>
        <dbReference type="Pfam" id="PF05548"/>
    </source>
</evidence>
<evidence type="ECO:0000313" key="3">
    <source>
        <dbReference type="EMBL" id="GLC60552.1"/>
    </source>
</evidence>
<feature type="region of interest" description="Disordered" evidence="1">
    <location>
        <begin position="453"/>
        <end position="617"/>
    </location>
</feature>
<name>A0A9W6F8P1_9CHLO</name>
<evidence type="ECO:0000313" key="4">
    <source>
        <dbReference type="Proteomes" id="UP001165080"/>
    </source>
</evidence>
<proteinExistence type="predicted"/>
<dbReference type="EMBL" id="BRXU01000035">
    <property type="protein sequence ID" value="GLC60552.1"/>
    <property type="molecule type" value="Genomic_DNA"/>
</dbReference>
<feature type="compositionally biased region" description="Basic residues" evidence="1">
    <location>
        <begin position="584"/>
        <end position="593"/>
    </location>
</feature>
<keyword evidence="4" id="KW-1185">Reference proteome</keyword>
<feature type="compositionally biased region" description="Pro residues" evidence="1">
    <location>
        <begin position="464"/>
        <end position="583"/>
    </location>
</feature>
<dbReference type="AlphaFoldDB" id="A0A9W6F8P1"/>
<dbReference type="PANTHER" id="PTHR33472">
    <property type="entry name" value="OS01G0106600 PROTEIN"/>
    <property type="match status" value="1"/>
</dbReference>
<reference evidence="3 4" key="1">
    <citation type="journal article" date="2023" name="Commun. Biol.">
        <title>Reorganization of the ancestral sex-determining regions during the evolution of trioecy in Pleodorina starrii.</title>
        <authorList>
            <person name="Takahashi K."/>
            <person name="Suzuki S."/>
            <person name="Kawai-Toyooka H."/>
            <person name="Yamamoto K."/>
            <person name="Hamaji T."/>
            <person name="Ootsuki R."/>
            <person name="Yamaguchi H."/>
            <person name="Kawachi M."/>
            <person name="Higashiyama T."/>
            <person name="Nozaki H."/>
        </authorList>
    </citation>
    <scope>NUCLEOTIDE SEQUENCE [LARGE SCALE GENOMIC DNA]</scope>
    <source>
        <strain evidence="3 4">NIES-4479</strain>
    </source>
</reference>
<organism evidence="3 4">
    <name type="scientific">Pleodorina starrii</name>
    <dbReference type="NCBI Taxonomy" id="330485"/>
    <lineage>
        <taxon>Eukaryota</taxon>
        <taxon>Viridiplantae</taxon>
        <taxon>Chlorophyta</taxon>
        <taxon>core chlorophytes</taxon>
        <taxon>Chlorophyceae</taxon>
        <taxon>CS clade</taxon>
        <taxon>Chlamydomonadales</taxon>
        <taxon>Volvocaceae</taxon>
        <taxon>Pleodorina</taxon>
    </lineage>
</organism>
<sequence length="617" mass="66648">MTCLCVPQHMHCQPRRCPSRTHLYCTACCHGLLITRSFMPLSCVPMPCPCRTFAQGNLLLRATRQNVTWILEIAYDKTYKLPGQPTDPKSGRPIPASAIVQLVCYLPVASSRTCSSVSDARVLASPAPIPTTNKTLRLLIMVVSLATSTNCAGRLGANVTEVRDAFLAPGGYADYFEDCSYGSMVLDRQALKVVPIELPCTRDITFDCNANSVALAARAGLPADVPDYMFSHFLYVMPRGLGPVCGWSGIADLPGSQSWFTADEWGILGKGTVMQQIIHNFGLYSAWKNGVEYDDYSTAMGFGDSCPSAPELWRLGWATPLAQLNSSSFPSGVFQDFVLPATYLGPTGVMIKIQPDWLGEQAYTKNLYLALRIRAAGDIELLDTFNRKLNMHELDKAIDNDYYAAGDPTVSIIGVLNPISSVTLFKYRLYIITEGLVNGNTSIAVRICRFEGGPNECANTDRQPPSPPSPQPPRRPKSPPPRPPSSTPPSPRPPPNPRPPPSPPKPNPPPPSPKPPAPFPPSPNPPPPSPPPPSSSPPPSPPPPSPRLPLTPPPFPQPPSPPPSMPPPSALRPPPPPPLSPAPKPRKQPKRRSSPPQPPSPKSSRKRSPPPPPLPPS</sequence>
<comment type="caution">
    <text evidence="3">The sequence shown here is derived from an EMBL/GenBank/DDBJ whole genome shotgun (WGS) entry which is preliminary data.</text>
</comment>
<feature type="domain" description="Peptidase M11 gametolysin" evidence="2">
    <location>
        <begin position="150"/>
        <end position="421"/>
    </location>
</feature>